<protein>
    <submittedName>
        <fullName evidence="1">Uncharacterized protein</fullName>
    </submittedName>
</protein>
<dbReference type="EMBL" id="FNJC01000005">
    <property type="protein sequence ID" value="SDP56815.1"/>
    <property type="molecule type" value="Genomic_DNA"/>
</dbReference>
<dbReference type="Proteomes" id="UP000198795">
    <property type="component" value="Unassembled WGS sequence"/>
</dbReference>
<proteinExistence type="predicted"/>
<comment type="caution">
    <text evidence="1">The sequence shown here is derived from an EMBL/GenBank/DDBJ whole genome shotgun (WGS) entry which is preliminary data.</text>
</comment>
<name>A0A1H0TSR0_9HYPH</name>
<gene>
    <name evidence="1" type="ORF">SAMN04488061_3347</name>
</gene>
<keyword evidence="2" id="KW-1185">Reference proteome</keyword>
<accession>A0A1H0TSR0</accession>
<sequence length="375" mass="39135">MAVSHFDGGRLQSFVRYFVIFVLCLLVAPQIASADCVSPVGEEGVLLYNPPHKVMQFCDGEKWISAAGGISQKHLSPGVSPWKNMDLTDTADFDGACEYRFDIGSGWAYAHTVHPDYLLFDASTAGWKFGAIEKGAKDQYWHRDDGNVAATGGTPMPIAAMQKSCMIDAEPDAITFVDVADAAPDTQITSNAVTLSGFNSEVFVTISGDGAPELSIDGGPWVTSGIVTNGQTVQLRLTSDSGFEAARTATVILGGANYSWSVTTGPEPGDCASITINWSPGCSASSGNMIHGATKSVNNSASGYSGTRDLSCDDGTISQSGGSCTATGGTWKSLAPDYSWNGCGSSVPTPGTPCSPIGKKCTGHNGSTVRSFRCQ</sequence>
<reference evidence="1 2" key="1">
    <citation type="submission" date="2016-10" db="EMBL/GenBank/DDBJ databases">
        <authorList>
            <person name="Varghese N."/>
            <person name="Submissions S."/>
        </authorList>
    </citation>
    <scope>NUCLEOTIDE SEQUENCE [LARGE SCALE GENOMIC DNA]</scope>
    <source>
        <strain evidence="1 2">CGMCC 1.6497</strain>
    </source>
</reference>
<evidence type="ECO:0000313" key="1">
    <source>
        <dbReference type="EMBL" id="SDP56815.1"/>
    </source>
</evidence>
<organism evidence="1 2">
    <name type="scientific">Filomicrobium insigne</name>
    <dbReference type="NCBI Taxonomy" id="418854"/>
    <lineage>
        <taxon>Bacteria</taxon>
        <taxon>Pseudomonadati</taxon>
        <taxon>Pseudomonadota</taxon>
        <taxon>Alphaproteobacteria</taxon>
        <taxon>Hyphomicrobiales</taxon>
        <taxon>Hyphomicrobiaceae</taxon>
        <taxon>Filomicrobium</taxon>
    </lineage>
</organism>
<evidence type="ECO:0000313" key="2">
    <source>
        <dbReference type="Proteomes" id="UP000198795"/>
    </source>
</evidence>